<name>A0ABR7RM30_9PROT</name>
<keyword evidence="1" id="KW-1133">Transmembrane helix</keyword>
<keyword evidence="1" id="KW-0472">Membrane</keyword>
<dbReference type="EMBL" id="JACTVA010000016">
    <property type="protein sequence ID" value="MBC9207369.1"/>
    <property type="molecule type" value="Genomic_DNA"/>
</dbReference>
<reference evidence="2 3" key="1">
    <citation type="journal article" date="2013" name="Int. J. Syst. Evol. Microbiol.">
        <title>Roseomonas aerophila sp. nov., isolated from air.</title>
        <authorList>
            <person name="Kim S.J."/>
            <person name="Weon H.Y."/>
            <person name="Ahn J.H."/>
            <person name="Hong S.B."/>
            <person name="Seok S.J."/>
            <person name="Whang K.S."/>
            <person name="Kwon S.W."/>
        </authorList>
    </citation>
    <scope>NUCLEOTIDE SEQUENCE [LARGE SCALE GENOMIC DNA]</scope>
    <source>
        <strain evidence="2 3">NBRC 108923</strain>
    </source>
</reference>
<feature type="transmembrane region" description="Helical" evidence="1">
    <location>
        <begin position="99"/>
        <end position="117"/>
    </location>
</feature>
<keyword evidence="3" id="KW-1185">Reference proteome</keyword>
<feature type="transmembrane region" description="Helical" evidence="1">
    <location>
        <begin position="237"/>
        <end position="256"/>
    </location>
</feature>
<proteinExistence type="predicted"/>
<evidence type="ECO:0000313" key="3">
    <source>
        <dbReference type="Proteomes" id="UP000626026"/>
    </source>
</evidence>
<accession>A0ABR7RM30</accession>
<sequence>MTERAKALPGSRRRTAQWFGLLSMFFQIFHYKVEAGPFYALSKGWPIVTVPLTLYGMVKLRLPDSPVYLVLLAYALGFTPILSLIYFPTGLADALLSSIKAWPLTYYFAVPAALVLLRPSERDVARGAISFGIATFAVMWILWVTVPAARFQPTVAGANMFSWDDGRGMYIRMPMMLAELMLFWLGERLVRERKLWQLALLVGAIVSMVIIYKARLPTGVTVIVLMMIMVFRMPANWLWGLGAISMLPVIIVALIYGPGVPELLGRIFDESLFIRLRSVVIAWDWITSDPSKLLFGSGSISSFSELTLADFFGNSDFWLTDIGWLGVLMEYGLIGTGMIVFIHARSLKTALAVRNGSAFRAALGDYVVFEILCSAIYSVMYAPGGVVTVAALAWWLRMRDEAGFTQDQTGWRPTRTTAPLQTPAWARGRIPL</sequence>
<evidence type="ECO:0000256" key="1">
    <source>
        <dbReference type="SAM" id="Phobius"/>
    </source>
</evidence>
<dbReference type="Proteomes" id="UP000626026">
    <property type="component" value="Unassembled WGS sequence"/>
</dbReference>
<feature type="transmembrane region" description="Helical" evidence="1">
    <location>
        <begin position="129"/>
        <end position="149"/>
    </location>
</feature>
<keyword evidence="1" id="KW-0812">Transmembrane</keyword>
<evidence type="ECO:0000313" key="2">
    <source>
        <dbReference type="EMBL" id="MBC9207369.1"/>
    </source>
</evidence>
<comment type="caution">
    <text evidence="2">The sequence shown here is derived from an EMBL/GenBank/DDBJ whole genome shotgun (WGS) entry which is preliminary data.</text>
</comment>
<feature type="transmembrane region" description="Helical" evidence="1">
    <location>
        <begin position="67"/>
        <end position="87"/>
    </location>
</feature>
<protein>
    <submittedName>
        <fullName evidence="2">Uncharacterized protein</fullName>
    </submittedName>
</protein>
<feature type="transmembrane region" description="Helical" evidence="1">
    <location>
        <begin position="322"/>
        <end position="342"/>
    </location>
</feature>
<feature type="transmembrane region" description="Helical" evidence="1">
    <location>
        <begin position="169"/>
        <end position="186"/>
    </location>
</feature>
<organism evidence="2 3">
    <name type="scientific">Teichococcus aerophilus</name>
    <dbReference type="NCBI Taxonomy" id="1224513"/>
    <lineage>
        <taxon>Bacteria</taxon>
        <taxon>Pseudomonadati</taxon>
        <taxon>Pseudomonadota</taxon>
        <taxon>Alphaproteobacteria</taxon>
        <taxon>Acetobacterales</taxon>
        <taxon>Roseomonadaceae</taxon>
        <taxon>Roseomonas</taxon>
    </lineage>
</organism>
<feature type="transmembrane region" description="Helical" evidence="1">
    <location>
        <begin position="363"/>
        <end position="396"/>
    </location>
</feature>
<feature type="transmembrane region" description="Helical" evidence="1">
    <location>
        <begin position="198"/>
        <end position="231"/>
    </location>
</feature>
<gene>
    <name evidence="2" type="ORF">IBL26_11020</name>
</gene>
<dbReference type="RefSeq" id="WP_187784534.1">
    <property type="nucleotide sequence ID" value="NZ_JACTVA010000016.1"/>
</dbReference>